<accession>A0A381TJH4</accession>
<name>A0A381TJH4_9ZZZZ</name>
<gene>
    <name evidence="1" type="ORF">METZ01_LOCUS69119</name>
</gene>
<reference evidence="1" key="1">
    <citation type="submission" date="2018-05" db="EMBL/GenBank/DDBJ databases">
        <authorList>
            <person name="Lanie J.A."/>
            <person name="Ng W.-L."/>
            <person name="Kazmierczak K.M."/>
            <person name="Andrzejewski T.M."/>
            <person name="Davidsen T.M."/>
            <person name="Wayne K.J."/>
            <person name="Tettelin H."/>
            <person name="Glass J.I."/>
            <person name="Rusch D."/>
            <person name="Podicherti R."/>
            <person name="Tsui H.-C.T."/>
            <person name="Winkler M.E."/>
        </authorList>
    </citation>
    <scope>NUCLEOTIDE SEQUENCE</scope>
</reference>
<dbReference type="AlphaFoldDB" id="A0A381TJH4"/>
<organism evidence="1">
    <name type="scientific">marine metagenome</name>
    <dbReference type="NCBI Taxonomy" id="408172"/>
    <lineage>
        <taxon>unclassified sequences</taxon>
        <taxon>metagenomes</taxon>
        <taxon>ecological metagenomes</taxon>
    </lineage>
</organism>
<protein>
    <submittedName>
        <fullName evidence="1">Uncharacterized protein</fullName>
    </submittedName>
</protein>
<sequence length="162" mass="18629">MNKTIFSIMLILPMISLAQDLINKGDKVQRRVTPNELRERLNAGVEKGRITQEQADERYEAFTKNVASSDDKPNIETRYIRLGVEIDELNRIKTKLKDSGITVDQLDLVLTAMIRMIHVAKNQGKEIDFSPRFQTYFENKVGLNDLQIQVVKGISRRVARKL</sequence>
<dbReference type="EMBL" id="UINC01004705">
    <property type="protein sequence ID" value="SVA16265.1"/>
    <property type="molecule type" value="Genomic_DNA"/>
</dbReference>
<evidence type="ECO:0000313" key="1">
    <source>
        <dbReference type="EMBL" id="SVA16265.1"/>
    </source>
</evidence>
<proteinExistence type="predicted"/>